<dbReference type="EMBL" id="CP042910">
    <property type="protein sequence ID" value="QEG18771.1"/>
    <property type="molecule type" value="Genomic_DNA"/>
</dbReference>
<evidence type="ECO:0000256" key="1">
    <source>
        <dbReference type="ARBA" id="ARBA00023015"/>
    </source>
</evidence>
<proteinExistence type="predicted"/>
<feature type="DNA-binding region" description="H-T-H motif" evidence="4">
    <location>
        <begin position="29"/>
        <end position="48"/>
    </location>
</feature>
<dbReference type="GeneID" id="98649122"/>
<dbReference type="InterPro" id="IPR009057">
    <property type="entry name" value="Homeodomain-like_sf"/>
</dbReference>
<dbReference type="InterPro" id="IPR011075">
    <property type="entry name" value="TetR_C"/>
</dbReference>
<dbReference type="SUPFAM" id="SSF46689">
    <property type="entry name" value="Homeodomain-like"/>
    <property type="match status" value="1"/>
</dbReference>
<evidence type="ECO:0000256" key="3">
    <source>
        <dbReference type="ARBA" id="ARBA00023163"/>
    </source>
</evidence>
<evidence type="ECO:0000259" key="5">
    <source>
        <dbReference type="PROSITE" id="PS50977"/>
    </source>
</evidence>
<name>A0ABX5YSY2_9PLAN</name>
<keyword evidence="3" id="KW-0804">Transcription</keyword>
<dbReference type="InterPro" id="IPR001647">
    <property type="entry name" value="HTH_TetR"/>
</dbReference>
<dbReference type="PANTHER" id="PTHR47506">
    <property type="entry name" value="TRANSCRIPTIONAL REGULATORY PROTEIN"/>
    <property type="match status" value="1"/>
</dbReference>
<dbReference type="Gene3D" id="1.10.357.10">
    <property type="entry name" value="Tetracycline Repressor, domain 2"/>
    <property type="match status" value="1"/>
</dbReference>
<sequence>MPWEKSFEESDVIEQAMKVFWEKGYAATSISDITDATGIKRGSLYNAFDGKHDLFVRGLLKYGGDRRTSKLRMLETVDDPREAITMFFDSLVKATLDDPDKKGCLLFNTALEYSSHDEDVKKLVSEGIKEVVTFFEGRINRGKELGDIPETVDTRSTAKALVALVVGIRVLGRGAFGKTALRQVAQQAIALISQAEE</sequence>
<dbReference type="Pfam" id="PF00440">
    <property type="entry name" value="TetR_N"/>
    <property type="match status" value="1"/>
</dbReference>
<dbReference type="Pfam" id="PF16925">
    <property type="entry name" value="TetR_C_13"/>
    <property type="match status" value="1"/>
</dbReference>
<accession>A0ABX5YSY2</accession>
<dbReference type="PANTHER" id="PTHR47506:SF1">
    <property type="entry name" value="HTH-TYPE TRANSCRIPTIONAL REGULATOR YJDC"/>
    <property type="match status" value="1"/>
</dbReference>
<feature type="domain" description="HTH tetR-type" evidence="5">
    <location>
        <begin position="6"/>
        <end position="66"/>
    </location>
</feature>
<reference evidence="6 7" key="1">
    <citation type="submission" date="2019-08" db="EMBL/GenBank/DDBJ databases">
        <title>Deep-cultivation of Planctomycetes and their phenomic and genomic characterization uncovers novel biology.</title>
        <authorList>
            <person name="Wiegand S."/>
            <person name="Jogler M."/>
            <person name="Boedeker C."/>
            <person name="Pinto D."/>
            <person name="Vollmers J."/>
            <person name="Rivas-Marin E."/>
            <person name="Kohn T."/>
            <person name="Peeters S.H."/>
            <person name="Heuer A."/>
            <person name="Rast P."/>
            <person name="Oberbeckmann S."/>
            <person name="Bunk B."/>
            <person name="Jeske O."/>
            <person name="Meyerdierks A."/>
            <person name="Storesund J.E."/>
            <person name="Kallscheuer N."/>
            <person name="Luecker S."/>
            <person name="Lage O.M."/>
            <person name="Pohl T."/>
            <person name="Merkel B.J."/>
            <person name="Hornburger P."/>
            <person name="Mueller R.-W."/>
            <person name="Bruemmer F."/>
            <person name="Labrenz M."/>
            <person name="Spormann A.M."/>
            <person name="Op den Camp H."/>
            <person name="Overmann J."/>
            <person name="Amann R."/>
            <person name="Jetten M.S.M."/>
            <person name="Mascher T."/>
            <person name="Medema M.H."/>
            <person name="Devos D.P."/>
            <person name="Kaster A.-K."/>
            <person name="Ovreas L."/>
            <person name="Rohde M."/>
            <person name="Galperin M.Y."/>
            <person name="Jogler C."/>
        </authorList>
    </citation>
    <scope>NUCLEOTIDE SEQUENCE [LARGE SCALE GENOMIC DNA]</scope>
    <source>
        <strain evidence="6 7">DSM 8797</strain>
    </source>
</reference>
<keyword evidence="1" id="KW-0805">Transcription regulation</keyword>
<dbReference type="RefSeq" id="WP_044238419.1">
    <property type="nucleotide sequence ID" value="NZ_CP036353.1"/>
</dbReference>
<gene>
    <name evidence="6" type="primary">comR_2</name>
    <name evidence="6" type="ORF">GmarT_46620</name>
</gene>
<dbReference type="InterPro" id="IPR036271">
    <property type="entry name" value="Tet_transcr_reg_TetR-rel_C_sf"/>
</dbReference>
<dbReference type="PROSITE" id="PS50977">
    <property type="entry name" value="HTH_TETR_2"/>
    <property type="match status" value="1"/>
</dbReference>
<evidence type="ECO:0000256" key="2">
    <source>
        <dbReference type="ARBA" id="ARBA00023125"/>
    </source>
</evidence>
<evidence type="ECO:0000313" key="7">
    <source>
        <dbReference type="Proteomes" id="UP000322887"/>
    </source>
</evidence>
<dbReference type="Proteomes" id="UP000322887">
    <property type="component" value="Chromosome"/>
</dbReference>
<keyword evidence="7" id="KW-1185">Reference proteome</keyword>
<dbReference type="Gene3D" id="1.10.10.60">
    <property type="entry name" value="Homeodomain-like"/>
    <property type="match status" value="1"/>
</dbReference>
<evidence type="ECO:0000256" key="4">
    <source>
        <dbReference type="PROSITE-ProRule" id="PRU00335"/>
    </source>
</evidence>
<dbReference type="PRINTS" id="PR00455">
    <property type="entry name" value="HTHTETR"/>
</dbReference>
<dbReference type="SUPFAM" id="SSF48498">
    <property type="entry name" value="Tetracyclin repressor-like, C-terminal domain"/>
    <property type="match status" value="1"/>
</dbReference>
<evidence type="ECO:0000313" key="6">
    <source>
        <dbReference type="EMBL" id="QEG18771.1"/>
    </source>
</evidence>
<keyword evidence="2 4" id="KW-0238">DNA-binding</keyword>
<protein>
    <submittedName>
        <fullName evidence="6">HTH-type transcriptional repressor ComR</fullName>
    </submittedName>
</protein>
<organism evidence="6 7">
    <name type="scientific">Gimesia maris</name>
    <dbReference type="NCBI Taxonomy" id="122"/>
    <lineage>
        <taxon>Bacteria</taxon>
        <taxon>Pseudomonadati</taxon>
        <taxon>Planctomycetota</taxon>
        <taxon>Planctomycetia</taxon>
        <taxon>Planctomycetales</taxon>
        <taxon>Planctomycetaceae</taxon>
        <taxon>Gimesia</taxon>
    </lineage>
</organism>